<evidence type="ECO:0000313" key="10">
    <source>
        <dbReference type="Proteomes" id="UP000233524"/>
    </source>
</evidence>
<evidence type="ECO:0000256" key="3">
    <source>
        <dbReference type="ARBA" id="ARBA00022574"/>
    </source>
</evidence>
<dbReference type="GO" id="GO:0034388">
    <property type="term" value="C:Pwp2p-containing subcomplex of 90S preribosome"/>
    <property type="evidence" value="ECO:0007669"/>
    <property type="project" value="TreeGrafter"/>
</dbReference>
<name>A0A2N3N2J5_9PEZI</name>
<dbReference type="FunFam" id="2.130.10.10:FF:000549">
    <property type="entry name" value="Small nucleolar ribonucleoprotein complex subunit"/>
    <property type="match status" value="1"/>
</dbReference>
<sequence length="602" mass="67229">MSTKQKERGDYPQRFFSSESEDDDLEFEETDGSDEEAERPTTLLAEKDAEEEELEQLVLGNAESFRKRLFERDVLAELEDLQAGKDLQLVSGNRESSLDHEALQDSDLFMIDTGRPSDAIVKADMKSSDAKVGSEAIDAPAWEDSDDDRLAVSLATASRLRKLRIAEGEDVVSGKDYTERLRKQYLTLNPLPKWAQEAQGHRSKRRRRYSESSESSSGLSAEEDDDDITAQPLNEFLRDAAQLSRLGNAKSRRLKPEVIDIQRTRDIPDKHQGPVTTISFHPKFPILLSSGPSSLLFLHHLDATAHPTPNPKLTSVQAKNVDIRRSEFRLPYGDKIVFSGRRKWFHTWDLETGQVQKISRVQGHRLEHKTMEHFRLSPCGQYVGIIGSTRKGGGVVNILSVTTSQWIAGARLDSRGGIADFAWWRNGQGITILGKTGRVGEWSLATKRFVGVWRDEGCIGGIVVALGGARGPEQIGEDRWVAVGSNTGIVNLYDRTELLQSVDENGDVNINELPEPKRRFEQLVTPITCITFSPDGQLMAFASRPQKDAFRLAHLPSCTVYRNWPTSDTPLGRVTSVAFGTKGDLLAVGNDAGKIRLWEIRH</sequence>
<keyword evidence="4" id="KW-0677">Repeat</keyword>
<dbReference type="AlphaFoldDB" id="A0A2N3N2J5"/>
<feature type="compositionally biased region" description="Basic and acidic residues" evidence="8">
    <location>
        <begin position="1"/>
        <end position="11"/>
    </location>
</feature>
<keyword evidence="2" id="KW-0698">rRNA processing</keyword>
<dbReference type="Gene3D" id="2.130.10.10">
    <property type="entry name" value="YVTN repeat-like/Quinoprotein amine dehydrogenase"/>
    <property type="match status" value="1"/>
</dbReference>
<evidence type="ECO:0000256" key="8">
    <source>
        <dbReference type="SAM" id="MobiDB-lite"/>
    </source>
</evidence>
<feature type="region of interest" description="Disordered" evidence="8">
    <location>
        <begin position="1"/>
        <end position="52"/>
    </location>
</feature>
<dbReference type="InParanoid" id="A0A2N3N2J5"/>
<feature type="compositionally biased region" description="Acidic residues" evidence="8">
    <location>
        <begin position="19"/>
        <end position="37"/>
    </location>
</feature>
<comment type="caution">
    <text evidence="9">The sequence shown here is derived from an EMBL/GenBank/DDBJ whole genome shotgun (WGS) entry which is preliminary data.</text>
</comment>
<dbReference type="STRING" id="41688.A0A2N3N2J5"/>
<comment type="similarity">
    <text evidence="6">Belongs to the WD repeat UTP18 family.</text>
</comment>
<evidence type="ECO:0000256" key="5">
    <source>
        <dbReference type="ARBA" id="ARBA00023242"/>
    </source>
</evidence>
<dbReference type="EMBL" id="NLAX01001034">
    <property type="protein sequence ID" value="PKS06649.1"/>
    <property type="molecule type" value="Genomic_DNA"/>
</dbReference>
<dbReference type="InterPro" id="IPR045161">
    <property type="entry name" value="Utp18"/>
</dbReference>
<dbReference type="OrthoDB" id="1935146at2759"/>
<dbReference type="GO" id="GO:0006364">
    <property type="term" value="P:rRNA processing"/>
    <property type="evidence" value="ECO:0007669"/>
    <property type="project" value="UniProtKB-KW"/>
</dbReference>
<feature type="region of interest" description="Disordered" evidence="8">
    <location>
        <begin position="195"/>
        <end position="226"/>
    </location>
</feature>
<proteinExistence type="inferred from homology"/>
<evidence type="ECO:0000256" key="7">
    <source>
        <dbReference type="PROSITE-ProRule" id="PRU00221"/>
    </source>
</evidence>
<reference evidence="9 10" key="1">
    <citation type="journal article" date="2017" name="G3 (Bethesda)">
        <title>First Draft Genome Sequence of the Pathogenic Fungus Lomentospora prolificans (Formerly Scedosporium prolificans).</title>
        <authorList>
            <person name="Luo R."/>
            <person name="Zimin A."/>
            <person name="Workman R."/>
            <person name="Fan Y."/>
            <person name="Pertea G."/>
            <person name="Grossman N."/>
            <person name="Wear M.P."/>
            <person name="Jia B."/>
            <person name="Miller H."/>
            <person name="Casadevall A."/>
            <person name="Timp W."/>
            <person name="Zhang S.X."/>
            <person name="Salzberg S.L."/>
        </authorList>
    </citation>
    <scope>NUCLEOTIDE SEQUENCE [LARGE SCALE GENOMIC DNA]</scope>
    <source>
        <strain evidence="9 10">JHH-5317</strain>
    </source>
</reference>
<dbReference type="InterPro" id="IPR036322">
    <property type="entry name" value="WD40_repeat_dom_sf"/>
</dbReference>
<dbReference type="InterPro" id="IPR015943">
    <property type="entry name" value="WD40/YVTN_repeat-like_dom_sf"/>
</dbReference>
<evidence type="ECO:0000256" key="4">
    <source>
        <dbReference type="ARBA" id="ARBA00022737"/>
    </source>
</evidence>
<dbReference type="InterPro" id="IPR011659">
    <property type="entry name" value="WD40"/>
</dbReference>
<keyword evidence="10" id="KW-1185">Reference proteome</keyword>
<dbReference type="Proteomes" id="UP000233524">
    <property type="component" value="Unassembled WGS sequence"/>
</dbReference>
<dbReference type="PANTHER" id="PTHR18359">
    <property type="entry name" value="WD-REPEAT PROTEIN-RELATED"/>
    <property type="match status" value="1"/>
</dbReference>
<comment type="subcellular location">
    <subcellularLocation>
        <location evidence="1">Nucleus</location>
        <location evidence="1">Nucleolus</location>
    </subcellularLocation>
</comment>
<accession>A0A2N3N2J5</accession>
<protein>
    <submittedName>
        <fullName evidence="9">Uncharacterized protein</fullName>
    </submittedName>
</protein>
<dbReference type="Pfam" id="PF00400">
    <property type="entry name" value="WD40"/>
    <property type="match status" value="1"/>
</dbReference>
<dbReference type="PROSITE" id="PS50294">
    <property type="entry name" value="WD_REPEATS_REGION"/>
    <property type="match status" value="1"/>
</dbReference>
<keyword evidence="3 7" id="KW-0853">WD repeat</keyword>
<keyword evidence="5" id="KW-0539">Nucleus</keyword>
<dbReference type="SUPFAM" id="SSF50978">
    <property type="entry name" value="WD40 repeat-like"/>
    <property type="match status" value="1"/>
</dbReference>
<dbReference type="PANTHER" id="PTHR18359:SF0">
    <property type="entry name" value="U3 SMALL NUCLEOLAR RNA-ASSOCIATED PROTEIN 18 HOMOLOG"/>
    <property type="match status" value="1"/>
</dbReference>
<dbReference type="GO" id="GO:0032040">
    <property type="term" value="C:small-subunit processome"/>
    <property type="evidence" value="ECO:0007669"/>
    <property type="project" value="TreeGrafter"/>
</dbReference>
<gene>
    <name evidence="9" type="ORF">jhhlp_007399</name>
</gene>
<evidence type="ECO:0000256" key="1">
    <source>
        <dbReference type="ARBA" id="ARBA00004604"/>
    </source>
</evidence>
<feature type="repeat" description="WD" evidence="7">
    <location>
        <begin position="574"/>
        <end position="602"/>
    </location>
</feature>
<dbReference type="InterPro" id="IPR001680">
    <property type="entry name" value="WD40_rpt"/>
</dbReference>
<dbReference type="SMART" id="SM00320">
    <property type="entry name" value="WD40"/>
    <property type="match status" value="4"/>
</dbReference>
<dbReference type="VEuPathDB" id="FungiDB:jhhlp_007399"/>
<evidence type="ECO:0000256" key="6">
    <source>
        <dbReference type="ARBA" id="ARBA00025767"/>
    </source>
</evidence>
<evidence type="ECO:0000256" key="2">
    <source>
        <dbReference type="ARBA" id="ARBA00022552"/>
    </source>
</evidence>
<dbReference type="Pfam" id="PF07676">
    <property type="entry name" value="PD40"/>
    <property type="match status" value="1"/>
</dbReference>
<dbReference type="PROSITE" id="PS50082">
    <property type="entry name" value="WD_REPEATS_2"/>
    <property type="match status" value="1"/>
</dbReference>
<organism evidence="9 10">
    <name type="scientific">Lomentospora prolificans</name>
    <dbReference type="NCBI Taxonomy" id="41688"/>
    <lineage>
        <taxon>Eukaryota</taxon>
        <taxon>Fungi</taxon>
        <taxon>Dikarya</taxon>
        <taxon>Ascomycota</taxon>
        <taxon>Pezizomycotina</taxon>
        <taxon>Sordariomycetes</taxon>
        <taxon>Hypocreomycetidae</taxon>
        <taxon>Microascales</taxon>
        <taxon>Microascaceae</taxon>
        <taxon>Lomentospora</taxon>
    </lineage>
</organism>
<dbReference type="FunCoup" id="A0A2N3N2J5">
    <property type="interactions" value="1029"/>
</dbReference>
<evidence type="ECO:0000313" key="9">
    <source>
        <dbReference type="EMBL" id="PKS06649.1"/>
    </source>
</evidence>